<proteinExistence type="predicted"/>
<evidence type="ECO:0000313" key="2">
    <source>
        <dbReference type="EMBL" id="MBW7954102.1"/>
    </source>
</evidence>
<evidence type="ECO:0000313" key="3">
    <source>
        <dbReference type="Proteomes" id="UP000781173"/>
    </source>
</evidence>
<feature type="transmembrane region" description="Helical" evidence="1">
    <location>
        <begin position="129"/>
        <end position="148"/>
    </location>
</feature>
<feature type="transmembrane region" description="Helical" evidence="1">
    <location>
        <begin position="333"/>
        <end position="352"/>
    </location>
</feature>
<dbReference type="AlphaFoldDB" id="A0A952AL90"/>
<dbReference type="Proteomes" id="UP000781173">
    <property type="component" value="Unassembled WGS sequence"/>
</dbReference>
<reference evidence="2" key="1">
    <citation type="journal article" date="2022" name="ISME J.">
        <title>A general approach to explore prokaryotic protein glycosylation reveals the unique surface layer modulation of an anammox bacterium.</title>
        <authorList>
            <person name="Pabst M."/>
            <person name="Grouzdev D.S."/>
            <person name="Lawson C.E."/>
            <person name="Kleikamp H.B.C."/>
            <person name="de Ram C."/>
            <person name="Louwen R."/>
            <person name="Lin Y.M."/>
            <person name="Lucker S."/>
            <person name="van Loosdrecht M.C.M."/>
            <person name="Laureni M."/>
        </authorList>
    </citation>
    <scope>NUCLEOTIDE SEQUENCE</scope>
    <source>
        <strain evidence="2">BROCD043</strain>
    </source>
</reference>
<feature type="transmembrane region" description="Helical" evidence="1">
    <location>
        <begin position="389"/>
        <end position="410"/>
    </location>
</feature>
<keyword evidence="1" id="KW-0812">Transmembrane</keyword>
<feature type="transmembrane region" description="Helical" evidence="1">
    <location>
        <begin position="21"/>
        <end position="40"/>
    </location>
</feature>
<organism evidence="2 3">
    <name type="scientific">Candidatus Dojkabacteria bacterium</name>
    <dbReference type="NCBI Taxonomy" id="2099670"/>
    <lineage>
        <taxon>Bacteria</taxon>
        <taxon>Candidatus Dojkabacteria</taxon>
    </lineage>
</organism>
<keyword evidence="1" id="KW-0472">Membrane</keyword>
<sequence>MSFYISAKQLMPEQNSRKIDLFILTGFVYLFLPFVFFLAYLEPLLLSLLIPMTWIGIIFSRSDIEGFKLDKISITQRWLIIFSILVFVLLGGFPQLIGFEQLFDWQKHNTILTDLISNSWPVAYTDGSFLNYYLGIYFIPAFFGKIFGGFAIGKVFLSIWILIGYIVSVQLIYNYLFKVMKDSRFVIFGLILLLLISGLDWLQYYINNGYLPRTAEHIEWSYRIFMDGLYKGFFQYSSIVTLITHVPQHLYPALIGICLTLLTKRYSIFLIPVLFIWSPFSAIGVGLAILLVIRKDILRFDYLFFSLLLIVPVVFFYLHHNHIDNRIIVTTNFSRYLIFLALELFPIITLTIMSWSSLKKTEKVIQTICCILLCIFPLFRYGNVSANDVLIRSAFPVFFLATLIPLAYINKYPFKKIAIVIIVWSLGLATPIFEFLRIQPGRGYQEPMDSILEIRGGKAVHDQYLGRPWR</sequence>
<dbReference type="EMBL" id="JACFOF010000016">
    <property type="protein sequence ID" value="MBW7954102.1"/>
    <property type="molecule type" value="Genomic_DNA"/>
</dbReference>
<feature type="transmembrane region" description="Helical" evidence="1">
    <location>
        <begin position="185"/>
        <end position="207"/>
    </location>
</feature>
<feature type="transmembrane region" description="Helical" evidence="1">
    <location>
        <begin position="155"/>
        <end position="173"/>
    </location>
</feature>
<feature type="transmembrane region" description="Helical" evidence="1">
    <location>
        <begin position="266"/>
        <end position="293"/>
    </location>
</feature>
<feature type="transmembrane region" description="Helical" evidence="1">
    <location>
        <begin position="76"/>
        <end position="97"/>
    </location>
</feature>
<name>A0A952AL90_9BACT</name>
<evidence type="ECO:0000256" key="1">
    <source>
        <dbReference type="SAM" id="Phobius"/>
    </source>
</evidence>
<comment type="caution">
    <text evidence="2">The sequence shown here is derived from an EMBL/GenBank/DDBJ whole genome shotgun (WGS) entry which is preliminary data.</text>
</comment>
<feature type="transmembrane region" description="Helical" evidence="1">
    <location>
        <begin position="364"/>
        <end position="383"/>
    </location>
</feature>
<feature type="transmembrane region" description="Helical" evidence="1">
    <location>
        <begin position="300"/>
        <end position="318"/>
    </location>
</feature>
<keyword evidence="1" id="KW-1133">Transmembrane helix</keyword>
<accession>A0A952AL90</accession>
<feature type="transmembrane region" description="Helical" evidence="1">
    <location>
        <begin position="417"/>
        <end position="438"/>
    </location>
</feature>
<gene>
    <name evidence="2" type="ORF">H3C67_04935</name>
</gene>
<protein>
    <submittedName>
        <fullName evidence="2">Uncharacterized protein</fullName>
    </submittedName>
</protein>